<evidence type="ECO:0000256" key="1">
    <source>
        <dbReference type="ARBA" id="ARBA00022617"/>
    </source>
</evidence>
<dbReference type="PANTHER" id="PTHR24305">
    <property type="entry name" value="CYTOCHROME P450"/>
    <property type="match status" value="1"/>
</dbReference>
<name>A0ABR1I9B4_9HYPO</name>
<evidence type="ECO:0000313" key="5">
    <source>
        <dbReference type="Proteomes" id="UP001498421"/>
    </source>
</evidence>
<proteinExistence type="predicted"/>
<dbReference type="PRINTS" id="PR00385">
    <property type="entry name" value="P450"/>
</dbReference>
<reference evidence="4 5" key="1">
    <citation type="journal article" date="2025" name="Microbiol. Resour. Announc.">
        <title>Draft genome sequences for Neonectria magnoliae and Neonectria punicea, canker pathogens of Liriodendron tulipifera and Acer saccharum in West Virginia.</title>
        <authorList>
            <person name="Petronek H.M."/>
            <person name="Kasson M.T."/>
            <person name="Metheny A.M."/>
            <person name="Stauder C.M."/>
            <person name="Lovett B."/>
            <person name="Lynch S.C."/>
            <person name="Garnas J.R."/>
            <person name="Kasson L.R."/>
            <person name="Stajich J.E."/>
        </authorList>
    </citation>
    <scope>NUCLEOTIDE SEQUENCE [LARGE SCALE GENOMIC DNA]</scope>
    <source>
        <strain evidence="4 5">NRRL 64651</strain>
    </source>
</reference>
<evidence type="ECO:0000256" key="3">
    <source>
        <dbReference type="ARBA" id="ARBA00023004"/>
    </source>
</evidence>
<keyword evidence="5" id="KW-1185">Reference proteome</keyword>
<keyword evidence="2" id="KW-0479">Metal-binding</keyword>
<dbReference type="SUPFAM" id="SSF48264">
    <property type="entry name" value="Cytochrome P450"/>
    <property type="match status" value="1"/>
</dbReference>
<dbReference type="EMBL" id="JAZAVK010000022">
    <property type="protein sequence ID" value="KAK7430183.1"/>
    <property type="molecule type" value="Genomic_DNA"/>
</dbReference>
<organism evidence="4 5">
    <name type="scientific">Neonectria magnoliae</name>
    <dbReference type="NCBI Taxonomy" id="2732573"/>
    <lineage>
        <taxon>Eukaryota</taxon>
        <taxon>Fungi</taxon>
        <taxon>Dikarya</taxon>
        <taxon>Ascomycota</taxon>
        <taxon>Pezizomycotina</taxon>
        <taxon>Sordariomycetes</taxon>
        <taxon>Hypocreomycetidae</taxon>
        <taxon>Hypocreales</taxon>
        <taxon>Nectriaceae</taxon>
        <taxon>Neonectria</taxon>
    </lineage>
</organism>
<keyword evidence="3" id="KW-0408">Iron</keyword>
<dbReference type="InterPro" id="IPR050121">
    <property type="entry name" value="Cytochrome_P450_monoxygenase"/>
</dbReference>
<gene>
    <name evidence="4" type="ORF">QQZ08_003368</name>
</gene>
<dbReference type="InterPro" id="IPR001128">
    <property type="entry name" value="Cyt_P450"/>
</dbReference>
<protein>
    <recommendedName>
        <fullName evidence="6">Cytochrome P450</fullName>
    </recommendedName>
</protein>
<keyword evidence="1" id="KW-0349">Heme</keyword>
<dbReference type="Proteomes" id="UP001498421">
    <property type="component" value="Unassembled WGS sequence"/>
</dbReference>
<dbReference type="PANTHER" id="PTHR24305:SF168">
    <property type="entry name" value="P450, PUTATIVE (EUROFUNG)-RELATED"/>
    <property type="match status" value="1"/>
</dbReference>
<dbReference type="InterPro" id="IPR036396">
    <property type="entry name" value="Cyt_P450_sf"/>
</dbReference>
<dbReference type="Gene3D" id="1.10.630.10">
    <property type="entry name" value="Cytochrome P450"/>
    <property type="match status" value="2"/>
</dbReference>
<evidence type="ECO:0000256" key="2">
    <source>
        <dbReference type="ARBA" id="ARBA00022723"/>
    </source>
</evidence>
<comment type="caution">
    <text evidence="4">The sequence shown here is derived from an EMBL/GenBank/DDBJ whole genome shotgun (WGS) entry which is preliminary data.</text>
</comment>
<dbReference type="Pfam" id="PF00067">
    <property type="entry name" value="p450"/>
    <property type="match status" value="1"/>
</dbReference>
<sequence length="510" mass="56563">MGLLLRLNSSPSPSLFLAVLLGLIAITIAHRVQRGSRLRHIPGPRLAYGRPSGSSEKPSAVDTMIVSSPLVRMGPNELLSTDPDVLWNMSAVRSEYTKGDFYTSGRIVPGVDNVVSTRDEAKHKAMRAKMAPGVSTQERKNQCASAELTSPEYSGKENEGFGFEPGMDRQLLNFLALLDRKYISTDAATRPVDLAEKTQFFALDAIGDVSLGEPFGYLARDEDLYNYNEINASSLPVMNVVSALPWLTQVVHRWPLCLVLPREGDQVGFGRLMGFARNFVKGRLAADSPPVKDMIIAGSNSSAQVLRMTILSLITNPTAYASLISEIRHSAPFLSAPFLSTPIAWTETQTLPYLQAVVREGLRMWPPVGGPGLQASAPRGRHRQRLLRARRAQIGQGFYAVGRSRLVWGEDADVFRPERWLIADGDELRRMVAALDTHFGHGKYSCLGKPIALMEIHKAVYELMKRYDFAVLNTEQPIKTMTSVFWFASDFWVRITKGHYEGAGILIIFR</sequence>
<accession>A0ABR1I9B4</accession>
<evidence type="ECO:0000313" key="4">
    <source>
        <dbReference type="EMBL" id="KAK7430183.1"/>
    </source>
</evidence>
<evidence type="ECO:0008006" key="6">
    <source>
        <dbReference type="Google" id="ProtNLM"/>
    </source>
</evidence>